<comment type="subcellular location">
    <subcellularLocation>
        <location evidence="1">Nucleus</location>
    </subcellularLocation>
</comment>
<dbReference type="GO" id="GO:0003677">
    <property type="term" value="F:DNA binding"/>
    <property type="evidence" value="ECO:0007669"/>
    <property type="project" value="UniProtKB-KW"/>
</dbReference>
<name>A0AAW1MWA8_POPJA</name>
<protein>
    <submittedName>
        <fullName evidence="4">Tc5 transposase DNA-binding domain</fullName>
    </submittedName>
</protein>
<accession>A0AAW1MWA8</accession>
<keyword evidence="4" id="KW-0238">DNA-binding</keyword>
<comment type="caution">
    <text evidence="4">The sequence shown here is derived from an EMBL/GenBank/DDBJ whole genome shotgun (WGS) entry which is preliminary data.</text>
</comment>
<proteinExistence type="predicted"/>
<evidence type="ECO:0000313" key="4">
    <source>
        <dbReference type="EMBL" id="KAK9752251.1"/>
    </source>
</evidence>
<dbReference type="InterPro" id="IPR007889">
    <property type="entry name" value="HTH_Psq"/>
</dbReference>
<feature type="region of interest" description="Disordered" evidence="2">
    <location>
        <begin position="318"/>
        <end position="365"/>
    </location>
</feature>
<dbReference type="SUPFAM" id="SSF46689">
    <property type="entry name" value="Homeodomain-like"/>
    <property type="match status" value="1"/>
</dbReference>
<feature type="domain" description="HTH psq-type" evidence="3">
    <location>
        <begin position="1"/>
        <end position="40"/>
    </location>
</feature>
<reference evidence="4 5" key="1">
    <citation type="journal article" date="2024" name="BMC Genomics">
        <title>De novo assembly and annotation of Popillia japonica's genome with initial clues to its potential as an invasive pest.</title>
        <authorList>
            <person name="Cucini C."/>
            <person name="Boschi S."/>
            <person name="Funari R."/>
            <person name="Cardaioli E."/>
            <person name="Iannotti N."/>
            <person name="Marturano G."/>
            <person name="Paoli F."/>
            <person name="Bruttini M."/>
            <person name="Carapelli A."/>
            <person name="Frati F."/>
            <person name="Nardi F."/>
        </authorList>
    </citation>
    <scope>NUCLEOTIDE SEQUENCE [LARGE SCALE GENOMIC DNA]</scope>
    <source>
        <strain evidence="4">DMR45628</strain>
    </source>
</reference>
<dbReference type="EMBL" id="JASPKY010000022">
    <property type="protein sequence ID" value="KAK9752251.1"/>
    <property type="molecule type" value="Genomic_DNA"/>
</dbReference>
<dbReference type="Gene3D" id="1.10.10.60">
    <property type="entry name" value="Homeodomain-like"/>
    <property type="match status" value="1"/>
</dbReference>
<gene>
    <name evidence="4" type="ORF">QE152_g4437</name>
</gene>
<evidence type="ECO:0000259" key="3">
    <source>
        <dbReference type="Pfam" id="PF05225"/>
    </source>
</evidence>
<dbReference type="Pfam" id="PF05225">
    <property type="entry name" value="HTH_psq"/>
    <property type="match status" value="1"/>
</dbReference>
<organism evidence="4 5">
    <name type="scientific">Popillia japonica</name>
    <name type="common">Japanese beetle</name>
    <dbReference type="NCBI Taxonomy" id="7064"/>
    <lineage>
        <taxon>Eukaryota</taxon>
        <taxon>Metazoa</taxon>
        <taxon>Ecdysozoa</taxon>
        <taxon>Arthropoda</taxon>
        <taxon>Hexapoda</taxon>
        <taxon>Insecta</taxon>
        <taxon>Pterygota</taxon>
        <taxon>Neoptera</taxon>
        <taxon>Endopterygota</taxon>
        <taxon>Coleoptera</taxon>
        <taxon>Polyphaga</taxon>
        <taxon>Scarabaeiformia</taxon>
        <taxon>Scarabaeidae</taxon>
        <taxon>Rutelinae</taxon>
        <taxon>Popillia</taxon>
    </lineage>
</organism>
<dbReference type="AlphaFoldDB" id="A0AAW1MWA8"/>
<dbReference type="GO" id="GO:0005634">
    <property type="term" value="C:nucleus"/>
    <property type="evidence" value="ECO:0007669"/>
    <property type="project" value="UniProtKB-SubCell"/>
</dbReference>
<evidence type="ECO:0000256" key="1">
    <source>
        <dbReference type="ARBA" id="ARBA00004123"/>
    </source>
</evidence>
<dbReference type="Proteomes" id="UP001458880">
    <property type="component" value="Unassembled WGS sequence"/>
</dbReference>
<feature type="compositionally biased region" description="Acidic residues" evidence="2">
    <location>
        <begin position="348"/>
        <end position="358"/>
    </location>
</feature>
<evidence type="ECO:0000256" key="2">
    <source>
        <dbReference type="SAM" id="MobiDB-lite"/>
    </source>
</evidence>
<sequence length="384" mass="44289">MKQAIHEILSNRMSQREASRCFDIKRGTLLSRLKKLRTKYSAEQLMQVYRDDSGNECDNNEDAAYSSKYTVAQVFSTKQEEELVKYIKMCSDMNYGLTYKQIRMLAHEYACIFPECKIPARWQQNKIAGLDWLKSFMNRNKTEISLRKPENTSLARATGFNKRSVSEFFDNYVSVISKHQNINFTRNKFTISTKQGLAFTDDDFIGSYADITTGDTVEEAASDIPQEVPMMADEGTLVSLGSVKQCGNKTIPTPDLIRPFPRPCIKRKKDGVNRKGKSRIYTDTPEKNRLEQLEYERGARKKNLEEKKIQKVMNKLFPKNNEKTKRIPQRKRKMSESSSDSNHTVVLESDEYSDDSEGDAVPTLRNDDVINDNDFLLFVILYES</sequence>
<keyword evidence="5" id="KW-1185">Reference proteome</keyword>
<evidence type="ECO:0000313" key="5">
    <source>
        <dbReference type="Proteomes" id="UP001458880"/>
    </source>
</evidence>
<dbReference type="InterPro" id="IPR009057">
    <property type="entry name" value="Homeodomain-like_sf"/>
</dbReference>